<keyword evidence="14" id="KW-1185">Reference proteome</keyword>
<dbReference type="PROSITE" id="PS00107">
    <property type="entry name" value="PROTEIN_KINASE_ATP"/>
    <property type="match status" value="1"/>
</dbReference>
<evidence type="ECO:0000256" key="1">
    <source>
        <dbReference type="ARBA" id="ARBA00010791"/>
    </source>
</evidence>
<dbReference type="GO" id="GO:0005524">
    <property type="term" value="F:ATP binding"/>
    <property type="evidence" value="ECO:0007669"/>
    <property type="project" value="UniProtKB-UniRule"/>
</dbReference>
<dbReference type="InterPro" id="IPR011009">
    <property type="entry name" value="Kinase-like_dom_sf"/>
</dbReference>
<dbReference type="Proteomes" id="UP000095287">
    <property type="component" value="Unplaced"/>
</dbReference>
<evidence type="ECO:0000256" key="4">
    <source>
        <dbReference type="ARBA" id="ARBA00022679"/>
    </source>
</evidence>
<evidence type="ECO:0000313" key="15">
    <source>
        <dbReference type="WBParaSite" id="L893_g19542.t1"/>
    </source>
</evidence>
<evidence type="ECO:0000256" key="9">
    <source>
        <dbReference type="ARBA" id="ARBA00048679"/>
    </source>
</evidence>
<comment type="similarity">
    <text evidence="1">Belongs to the protein kinase superfamily. CAMK Ser/Thr protein kinase family. NIM1 subfamily.</text>
</comment>
<protein>
    <recommendedName>
        <fullName evidence="2">non-specific serine/threonine protein kinase</fullName>
        <ecNumber evidence="2">2.7.11.1</ecNumber>
    </recommendedName>
</protein>
<evidence type="ECO:0000256" key="3">
    <source>
        <dbReference type="ARBA" id="ARBA00022527"/>
    </source>
</evidence>
<feature type="compositionally biased region" description="Basic and acidic residues" evidence="12">
    <location>
        <begin position="332"/>
        <end position="341"/>
    </location>
</feature>
<evidence type="ECO:0000256" key="10">
    <source>
        <dbReference type="PROSITE-ProRule" id="PRU10141"/>
    </source>
</evidence>
<dbReference type="InterPro" id="IPR008271">
    <property type="entry name" value="Ser/Thr_kinase_AS"/>
</dbReference>
<dbReference type="PANTHER" id="PTHR24346">
    <property type="entry name" value="MAP/MICROTUBULE AFFINITY-REGULATING KINASE"/>
    <property type="match status" value="1"/>
</dbReference>
<reference evidence="15" key="1">
    <citation type="submission" date="2016-11" db="UniProtKB">
        <authorList>
            <consortium name="WormBaseParasite"/>
        </authorList>
    </citation>
    <scope>IDENTIFICATION</scope>
</reference>
<dbReference type="InterPro" id="IPR000719">
    <property type="entry name" value="Prot_kinase_dom"/>
</dbReference>
<dbReference type="Pfam" id="PF00069">
    <property type="entry name" value="Pkinase"/>
    <property type="match status" value="1"/>
</dbReference>
<dbReference type="SUPFAM" id="SSF56112">
    <property type="entry name" value="Protein kinase-like (PK-like)"/>
    <property type="match status" value="1"/>
</dbReference>
<organism evidence="14 15">
    <name type="scientific">Steinernema glaseri</name>
    <dbReference type="NCBI Taxonomy" id="37863"/>
    <lineage>
        <taxon>Eukaryota</taxon>
        <taxon>Metazoa</taxon>
        <taxon>Ecdysozoa</taxon>
        <taxon>Nematoda</taxon>
        <taxon>Chromadorea</taxon>
        <taxon>Rhabditida</taxon>
        <taxon>Tylenchina</taxon>
        <taxon>Panagrolaimomorpha</taxon>
        <taxon>Strongyloidoidea</taxon>
        <taxon>Steinernematidae</taxon>
        <taxon>Steinernema</taxon>
    </lineage>
</organism>
<keyword evidence="5 10" id="KW-0547">Nucleotide-binding</keyword>
<evidence type="ECO:0000256" key="12">
    <source>
        <dbReference type="SAM" id="MobiDB-lite"/>
    </source>
</evidence>
<dbReference type="WBParaSite" id="L893_g19542.t1">
    <property type="protein sequence ID" value="L893_g19542.t1"/>
    <property type="gene ID" value="L893_g19542"/>
</dbReference>
<dbReference type="GO" id="GO:0005737">
    <property type="term" value="C:cytoplasm"/>
    <property type="evidence" value="ECO:0007669"/>
    <property type="project" value="TreeGrafter"/>
</dbReference>
<name>A0A1I7YT09_9BILA</name>
<dbReference type="PROSITE" id="PS50011">
    <property type="entry name" value="PROTEIN_KINASE_DOM"/>
    <property type="match status" value="1"/>
</dbReference>
<evidence type="ECO:0000256" key="11">
    <source>
        <dbReference type="RuleBase" id="RU000304"/>
    </source>
</evidence>
<sequence>MANSDENTPEAESWSLIKVIGTGAYSKVKLIRNNNTKAYTAMKCIKASYQHAIKKLEIEYLLHDKVKGHPNIVDCFGMRFDHGEAQLFLEYCSDGELFDQIEKNVGIEESRVHILFQNIISGLKHIHALGIAHRDIKPENLFLKDRSKPTFFGHYLLIIDVLDWLKIGDFGLAMMFKDEQGEEHLLDSRCGSFPYAAPEVMSKEFTVRYRGPPVDIWSAGIVLAVILLGENLWDKPDRDHYPYTEFMDDFNPTDHPWRRMPAGVLSLLRKLLVEDTNQRATIEEIEKDDWFANYKPAENEDPPATDAEQEEGDGDKPAAMDTTHTTSSEPLPKNEDEDKEK</sequence>
<dbReference type="GO" id="GO:0035556">
    <property type="term" value="P:intracellular signal transduction"/>
    <property type="evidence" value="ECO:0007669"/>
    <property type="project" value="TreeGrafter"/>
</dbReference>
<dbReference type="EC" id="2.7.11.1" evidence="2"/>
<accession>A0A1I7YT09</accession>
<comment type="catalytic activity">
    <reaction evidence="9">
        <text>L-seryl-[protein] + ATP = O-phospho-L-seryl-[protein] + ADP + H(+)</text>
        <dbReference type="Rhea" id="RHEA:17989"/>
        <dbReference type="Rhea" id="RHEA-COMP:9863"/>
        <dbReference type="Rhea" id="RHEA-COMP:11604"/>
        <dbReference type="ChEBI" id="CHEBI:15378"/>
        <dbReference type="ChEBI" id="CHEBI:29999"/>
        <dbReference type="ChEBI" id="CHEBI:30616"/>
        <dbReference type="ChEBI" id="CHEBI:83421"/>
        <dbReference type="ChEBI" id="CHEBI:456216"/>
        <dbReference type="EC" id="2.7.11.1"/>
    </reaction>
</comment>
<dbReference type="InterPro" id="IPR017441">
    <property type="entry name" value="Protein_kinase_ATP_BS"/>
</dbReference>
<evidence type="ECO:0000313" key="14">
    <source>
        <dbReference type="Proteomes" id="UP000095287"/>
    </source>
</evidence>
<evidence type="ECO:0000256" key="6">
    <source>
        <dbReference type="ARBA" id="ARBA00022777"/>
    </source>
</evidence>
<evidence type="ECO:0000256" key="7">
    <source>
        <dbReference type="ARBA" id="ARBA00022840"/>
    </source>
</evidence>
<keyword evidence="3 11" id="KW-0723">Serine/threonine-protein kinase</keyword>
<dbReference type="GO" id="GO:0004674">
    <property type="term" value="F:protein serine/threonine kinase activity"/>
    <property type="evidence" value="ECO:0007669"/>
    <property type="project" value="UniProtKB-KW"/>
</dbReference>
<feature type="domain" description="Protein kinase" evidence="13">
    <location>
        <begin position="14"/>
        <end position="291"/>
    </location>
</feature>
<keyword evidence="6" id="KW-0418">Kinase</keyword>
<dbReference type="Gene3D" id="3.30.200.20">
    <property type="entry name" value="Phosphorylase Kinase, domain 1"/>
    <property type="match status" value="1"/>
</dbReference>
<comment type="catalytic activity">
    <reaction evidence="8">
        <text>L-threonyl-[protein] + ATP = O-phospho-L-threonyl-[protein] + ADP + H(+)</text>
        <dbReference type="Rhea" id="RHEA:46608"/>
        <dbReference type="Rhea" id="RHEA-COMP:11060"/>
        <dbReference type="Rhea" id="RHEA-COMP:11605"/>
        <dbReference type="ChEBI" id="CHEBI:15378"/>
        <dbReference type="ChEBI" id="CHEBI:30013"/>
        <dbReference type="ChEBI" id="CHEBI:30616"/>
        <dbReference type="ChEBI" id="CHEBI:61977"/>
        <dbReference type="ChEBI" id="CHEBI:456216"/>
        <dbReference type="EC" id="2.7.11.1"/>
    </reaction>
</comment>
<dbReference type="SMART" id="SM00220">
    <property type="entry name" value="S_TKc"/>
    <property type="match status" value="1"/>
</dbReference>
<proteinExistence type="inferred from homology"/>
<evidence type="ECO:0000256" key="5">
    <source>
        <dbReference type="ARBA" id="ARBA00022741"/>
    </source>
</evidence>
<evidence type="ECO:0000259" key="13">
    <source>
        <dbReference type="PROSITE" id="PS50011"/>
    </source>
</evidence>
<dbReference type="PANTHER" id="PTHR24346:SF107">
    <property type="entry name" value="SERINE_THREONINE-PROTEIN KINASE CHK1"/>
    <property type="match status" value="1"/>
</dbReference>
<keyword evidence="7 10" id="KW-0067">ATP-binding</keyword>
<feature type="region of interest" description="Disordered" evidence="12">
    <location>
        <begin position="291"/>
        <end position="341"/>
    </location>
</feature>
<dbReference type="PROSITE" id="PS00108">
    <property type="entry name" value="PROTEIN_KINASE_ST"/>
    <property type="match status" value="1"/>
</dbReference>
<evidence type="ECO:0000256" key="2">
    <source>
        <dbReference type="ARBA" id="ARBA00012513"/>
    </source>
</evidence>
<dbReference type="AlphaFoldDB" id="A0A1I7YT09"/>
<feature type="binding site" evidence="10">
    <location>
        <position position="43"/>
    </location>
    <ligand>
        <name>ATP</name>
        <dbReference type="ChEBI" id="CHEBI:30616"/>
    </ligand>
</feature>
<evidence type="ECO:0000256" key="8">
    <source>
        <dbReference type="ARBA" id="ARBA00047899"/>
    </source>
</evidence>
<keyword evidence="4" id="KW-0808">Transferase</keyword>
<feature type="compositionally biased region" description="Acidic residues" evidence="12">
    <location>
        <begin position="299"/>
        <end position="313"/>
    </location>
</feature>
<dbReference type="Gene3D" id="1.10.510.10">
    <property type="entry name" value="Transferase(Phosphotransferase) domain 1"/>
    <property type="match status" value="1"/>
</dbReference>